<dbReference type="PROSITE" id="PS50850">
    <property type="entry name" value="MFS"/>
    <property type="match status" value="1"/>
</dbReference>
<feature type="transmembrane region" description="Helical" evidence="6">
    <location>
        <begin position="197"/>
        <end position="218"/>
    </location>
</feature>
<evidence type="ECO:0000256" key="4">
    <source>
        <dbReference type="ARBA" id="ARBA00022989"/>
    </source>
</evidence>
<dbReference type="PANTHER" id="PTHR43791">
    <property type="entry name" value="PERMEASE-RELATED"/>
    <property type="match status" value="1"/>
</dbReference>
<dbReference type="InterPro" id="IPR020846">
    <property type="entry name" value="MFS_dom"/>
</dbReference>
<feature type="transmembrane region" description="Helical" evidence="6">
    <location>
        <begin position="338"/>
        <end position="358"/>
    </location>
</feature>
<keyword evidence="3 6" id="KW-0812">Transmembrane</keyword>
<evidence type="ECO:0000256" key="2">
    <source>
        <dbReference type="ARBA" id="ARBA00022448"/>
    </source>
</evidence>
<name>A0A2J6RM77_HYAVF</name>
<keyword evidence="5 6" id="KW-0472">Membrane</keyword>
<evidence type="ECO:0000259" key="7">
    <source>
        <dbReference type="PROSITE" id="PS50850"/>
    </source>
</evidence>
<feature type="transmembrane region" description="Helical" evidence="6">
    <location>
        <begin position="365"/>
        <end position="385"/>
    </location>
</feature>
<evidence type="ECO:0000313" key="8">
    <source>
        <dbReference type="EMBL" id="PMD39608.1"/>
    </source>
</evidence>
<keyword evidence="2" id="KW-0813">Transport</keyword>
<dbReference type="FunFam" id="1.20.1250.20:FF:000068">
    <property type="entry name" value="MFS general substrate transporter"/>
    <property type="match status" value="1"/>
</dbReference>
<sequence length="515" mass="57090">MDHLRPFHRLPSVLTGDDKNLPTGTIEEMEGGGAQVLPDLGPDADLSYDERVVIDKRLVWKLDRTLIPWLCLLYLMAFLDRTNIGNAKISGLINGLGSNGKGLSTGQYNAALSIFFVSYAIFEPLTNVMLKRFSPRRFIPVIMIFWGTIMTCMGFVKTWPGLMAARWFLGIAEAGLFPGVNYYLSCWYCRDEFGIRAAVFFSAAAVAGSFGGLLAAAIGEMNKIGGFGGWAWIFILEGLLTIIIGFVSFSVVQNFPDEADFLSEQDRARVIYRLKMDKQASAGHEDFSTSYVTAAFKDYKMWLGAIMYMGADMSLYAFALFLPSIVKDMGFTSNKAQLLTVAPYAAAAPLTIAVGYVADRSGQRGLCNLCIAPIGIIGFVILLCVDRNPGVKYFACFLSAMGIYPCISNTISWISNNIEGVYKRGVVLGFVIGWGNLNGIVSSNIFQQEPYKAGYTVLIIYMTVFLWGGSFAMRLLLSRENNLRRKGGRDYWLRGKTEEDISKMGDRRPDFIYTL</sequence>
<organism evidence="8 9">
    <name type="scientific">Hyaloscypha variabilis (strain UAMH 11265 / GT02V1 / F)</name>
    <name type="common">Meliniomyces variabilis</name>
    <dbReference type="NCBI Taxonomy" id="1149755"/>
    <lineage>
        <taxon>Eukaryota</taxon>
        <taxon>Fungi</taxon>
        <taxon>Dikarya</taxon>
        <taxon>Ascomycota</taxon>
        <taxon>Pezizomycotina</taxon>
        <taxon>Leotiomycetes</taxon>
        <taxon>Helotiales</taxon>
        <taxon>Hyaloscyphaceae</taxon>
        <taxon>Hyaloscypha</taxon>
        <taxon>Hyaloscypha variabilis</taxon>
    </lineage>
</organism>
<protein>
    <submittedName>
        <fullName evidence="8">Putative MFS transporter</fullName>
    </submittedName>
</protein>
<dbReference type="FunFam" id="1.20.1250.20:FF:000034">
    <property type="entry name" value="MFS general substrate transporter"/>
    <property type="match status" value="1"/>
</dbReference>
<evidence type="ECO:0000256" key="3">
    <source>
        <dbReference type="ARBA" id="ARBA00022692"/>
    </source>
</evidence>
<dbReference type="SUPFAM" id="SSF103473">
    <property type="entry name" value="MFS general substrate transporter"/>
    <property type="match status" value="1"/>
</dbReference>
<feature type="domain" description="Major facilitator superfamily (MFS) profile" evidence="7">
    <location>
        <begin position="66"/>
        <end position="480"/>
    </location>
</feature>
<accession>A0A2J6RM77</accession>
<dbReference type="AlphaFoldDB" id="A0A2J6RM77"/>
<dbReference type="Proteomes" id="UP000235786">
    <property type="component" value="Unassembled WGS sequence"/>
</dbReference>
<comment type="subcellular location">
    <subcellularLocation>
        <location evidence="1">Membrane</location>
        <topology evidence="1">Multi-pass membrane protein</topology>
    </subcellularLocation>
</comment>
<feature type="transmembrane region" description="Helical" evidence="6">
    <location>
        <begin position="305"/>
        <end position="326"/>
    </location>
</feature>
<dbReference type="GO" id="GO:0022857">
    <property type="term" value="F:transmembrane transporter activity"/>
    <property type="evidence" value="ECO:0007669"/>
    <property type="project" value="InterPro"/>
</dbReference>
<feature type="transmembrane region" description="Helical" evidence="6">
    <location>
        <begin position="108"/>
        <end position="126"/>
    </location>
</feature>
<evidence type="ECO:0000256" key="5">
    <source>
        <dbReference type="ARBA" id="ARBA00023136"/>
    </source>
</evidence>
<gene>
    <name evidence="8" type="ORF">L207DRAFT_460320</name>
</gene>
<proteinExistence type="predicted"/>
<dbReference type="Pfam" id="PF07690">
    <property type="entry name" value="MFS_1"/>
    <property type="match status" value="1"/>
</dbReference>
<reference evidence="8 9" key="1">
    <citation type="submission" date="2016-04" db="EMBL/GenBank/DDBJ databases">
        <title>A degradative enzymes factory behind the ericoid mycorrhizal symbiosis.</title>
        <authorList>
            <consortium name="DOE Joint Genome Institute"/>
            <person name="Martino E."/>
            <person name="Morin E."/>
            <person name="Grelet G."/>
            <person name="Kuo A."/>
            <person name="Kohler A."/>
            <person name="Daghino S."/>
            <person name="Barry K."/>
            <person name="Choi C."/>
            <person name="Cichocki N."/>
            <person name="Clum A."/>
            <person name="Copeland A."/>
            <person name="Hainaut M."/>
            <person name="Haridas S."/>
            <person name="Labutti K."/>
            <person name="Lindquist E."/>
            <person name="Lipzen A."/>
            <person name="Khouja H.-R."/>
            <person name="Murat C."/>
            <person name="Ohm R."/>
            <person name="Olson A."/>
            <person name="Spatafora J."/>
            <person name="Veneault-Fourrey C."/>
            <person name="Henrissat B."/>
            <person name="Grigoriev I."/>
            <person name="Martin F."/>
            <person name="Perotto S."/>
        </authorList>
    </citation>
    <scope>NUCLEOTIDE SEQUENCE [LARGE SCALE GENOMIC DNA]</scope>
    <source>
        <strain evidence="8 9">F</strain>
    </source>
</reference>
<feature type="transmembrane region" description="Helical" evidence="6">
    <location>
        <begin position="165"/>
        <end position="185"/>
    </location>
</feature>
<feature type="transmembrane region" description="Helical" evidence="6">
    <location>
        <begin position="138"/>
        <end position="159"/>
    </location>
</feature>
<dbReference type="InterPro" id="IPR011701">
    <property type="entry name" value="MFS"/>
</dbReference>
<feature type="transmembrane region" description="Helical" evidence="6">
    <location>
        <begin position="230"/>
        <end position="252"/>
    </location>
</feature>
<evidence type="ECO:0000256" key="6">
    <source>
        <dbReference type="SAM" id="Phobius"/>
    </source>
</evidence>
<keyword evidence="9" id="KW-1185">Reference proteome</keyword>
<dbReference type="GO" id="GO:0016020">
    <property type="term" value="C:membrane"/>
    <property type="evidence" value="ECO:0007669"/>
    <property type="project" value="UniProtKB-SubCell"/>
</dbReference>
<feature type="transmembrane region" description="Helical" evidence="6">
    <location>
        <begin position="458"/>
        <end position="477"/>
    </location>
</feature>
<dbReference type="Gene3D" id="1.20.1250.20">
    <property type="entry name" value="MFS general substrate transporter like domains"/>
    <property type="match status" value="2"/>
</dbReference>
<evidence type="ECO:0000313" key="9">
    <source>
        <dbReference type="Proteomes" id="UP000235786"/>
    </source>
</evidence>
<feature type="transmembrane region" description="Helical" evidence="6">
    <location>
        <begin position="426"/>
        <end position="446"/>
    </location>
</feature>
<dbReference type="OrthoDB" id="2962993at2759"/>
<keyword evidence="4 6" id="KW-1133">Transmembrane helix</keyword>
<dbReference type="PANTHER" id="PTHR43791:SF19">
    <property type="entry name" value="TRANSPORTER, PUTATIVE (AFU_ORTHOLOGUE AFUA_1G01812)-RELATED"/>
    <property type="match status" value="1"/>
</dbReference>
<evidence type="ECO:0000256" key="1">
    <source>
        <dbReference type="ARBA" id="ARBA00004141"/>
    </source>
</evidence>
<dbReference type="EMBL" id="KZ613946">
    <property type="protein sequence ID" value="PMD39608.1"/>
    <property type="molecule type" value="Genomic_DNA"/>
</dbReference>
<feature type="transmembrane region" description="Helical" evidence="6">
    <location>
        <begin position="391"/>
        <end position="414"/>
    </location>
</feature>
<dbReference type="InterPro" id="IPR036259">
    <property type="entry name" value="MFS_trans_sf"/>
</dbReference>